<dbReference type="PROSITE" id="PS00373">
    <property type="entry name" value="GART"/>
    <property type="match status" value="1"/>
</dbReference>
<dbReference type="EC" id="2.1.2.9" evidence="3 8"/>
<dbReference type="GO" id="GO:0004479">
    <property type="term" value="F:methionyl-tRNA formyltransferase activity"/>
    <property type="evidence" value="ECO:0007669"/>
    <property type="project" value="UniProtKB-UniRule"/>
</dbReference>
<dbReference type="Pfam" id="PF00551">
    <property type="entry name" value="Formyl_trans_N"/>
    <property type="match status" value="1"/>
</dbReference>
<feature type="domain" description="Formyl transferase C-terminal" evidence="10">
    <location>
        <begin position="208"/>
        <end position="310"/>
    </location>
</feature>
<evidence type="ECO:0000256" key="1">
    <source>
        <dbReference type="ARBA" id="ARBA00002606"/>
    </source>
</evidence>
<evidence type="ECO:0000313" key="11">
    <source>
        <dbReference type="EMBL" id="PIP24392.1"/>
    </source>
</evidence>
<keyword evidence="6 8" id="KW-0648">Protein biosynthesis</keyword>
<evidence type="ECO:0000313" key="12">
    <source>
        <dbReference type="Proteomes" id="UP000229952"/>
    </source>
</evidence>
<gene>
    <name evidence="8" type="primary">fmt</name>
    <name evidence="11" type="ORF">COX35_00925</name>
</gene>
<dbReference type="Gene3D" id="3.40.50.170">
    <property type="entry name" value="Formyl transferase, N-terminal domain"/>
    <property type="match status" value="1"/>
</dbReference>
<evidence type="ECO:0000256" key="2">
    <source>
        <dbReference type="ARBA" id="ARBA00010699"/>
    </source>
</evidence>
<dbReference type="CDD" id="cd08704">
    <property type="entry name" value="Met_tRNA_FMT_C"/>
    <property type="match status" value="1"/>
</dbReference>
<feature type="binding site" evidence="8">
    <location>
        <begin position="112"/>
        <end position="115"/>
    </location>
    <ligand>
        <name>(6S)-5,6,7,8-tetrahydrofolate</name>
        <dbReference type="ChEBI" id="CHEBI:57453"/>
    </ligand>
</feature>
<dbReference type="EMBL" id="PCRQ01000019">
    <property type="protein sequence ID" value="PIP24392.1"/>
    <property type="molecule type" value="Genomic_DNA"/>
</dbReference>
<dbReference type="InterPro" id="IPR011034">
    <property type="entry name" value="Formyl_transferase-like_C_sf"/>
</dbReference>
<dbReference type="InterPro" id="IPR044135">
    <property type="entry name" value="Met-tRNA-FMT_C"/>
</dbReference>
<evidence type="ECO:0000256" key="5">
    <source>
        <dbReference type="ARBA" id="ARBA00022679"/>
    </source>
</evidence>
<evidence type="ECO:0000259" key="9">
    <source>
        <dbReference type="Pfam" id="PF00551"/>
    </source>
</evidence>
<dbReference type="AlphaFoldDB" id="A0A2G9YYV2"/>
<sequence>MENSKMKIIFIGTPEFGAIVLEELIKDGYPPILVISSPDKPVGRKHNITPPPVKVLAEKHGIEIIQPEQIQSSKSKIQNLEPDLIVVAAYGQIIPKKILDIPKRGSLNIHPSLLPKYRGSSPIQFTILNGEKKSGVTIILMDEKIDHGKIISNFQFQISNEKITYPELLKELAKLGAKLLLETIPKWVRGEIKPKPQNEAKAIYTKILTKEDGKIDWQKSAKVLEREIRAFYPWPGSYTIWANRGKLIKIKILKSRVFKSPDKIKYPIGKVLVVPQNEIGAQCGKDFLVIEKLQREGGKEMASEDFPKGHPDFIGTILK</sequence>
<dbReference type="SUPFAM" id="SSF50486">
    <property type="entry name" value="FMT C-terminal domain-like"/>
    <property type="match status" value="1"/>
</dbReference>
<dbReference type="InterPro" id="IPR037022">
    <property type="entry name" value="Formyl_trans_C_sf"/>
</dbReference>
<dbReference type="GO" id="GO:0005829">
    <property type="term" value="C:cytosol"/>
    <property type="evidence" value="ECO:0007669"/>
    <property type="project" value="TreeGrafter"/>
</dbReference>
<comment type="function">
    <text evidence="1 8">Attaches a formyl group to the free amino group of methionyl-tRNA(fMet). The formyl group appears to play a dual role in the initiator identity of N-formylmethionyl-tRNA by promoting its recognition by IF2 and preventing the misappropriation of this tRNA by the elongation apparatus.</text>
</comment>
<dbReference type="NCBIfam" id="TIGR00460">
    <property type="entry name" value="fmt"/>
    <property type="match status" value="1"/>
</dbReference>
<evidence type="ECO:0000256" key="3">
    <source>
        <dbReference type="ARBA" id="ARBA00012261"/>
    </source>
</evidence>
<dbReference type="HAMAP" id="MF_00182">
    <property type="entry name" value="Formyl_trans"/>
    <property type="match status" value="1"/>
</dbReference>
<comment type="caution">
    <text evidence="11">The sequence shown here is derived from an EMBL/GenBank/DDBJ whole genome shotgun (WGS) entry which is preliminary data.</text>
</comment>
<keyword evidence="5 8" id="KW-0808">Transferase</keyword>
<evidence type="ECO:0000256" key="7">
    <source>
        <dbReference type="ARBA" id="ARBA00048558"/>
    </source>
</evidence>
<dbReference type="InterPro" id="IPR041711">
    <property type="entry name" value="Met-tRNA-FMT_N"/>
</dbReference>
<evidence type="ECO:0000256" key="8">
    <source>
        <dbReference type="HAMAP-Rule" id="MF_00182"/>
    </source>
</evidence>
<dbReference type="Gene3D" id="3.10.25.10">
    <property type="entry name" value="Formyl transferase, C-terminal domain"/>
    <property type="match status" value="1"/>
</dbReference>
<dbReference type="InterPro" id="IPR036477">
    <property type="entry name" value="Formyl_transf_N_sf"/>
</dbReference>
<evidence type="ECO:0000259" key="10">
    <source>
        <dbReference type="Pfam" id="PF02911"/>
    </source>
</evidence>
<dbReference type="CDD" id="cd08646">
    <property type="entry name" value="FMT_core_Met-tRNA-FMT_N"/>
    <property type="match status" value="1"/>
</dbReference>
<dbReference type="PANTHER" id="PTHR11138:SF5">
    <property type="entry name" value="METHIONYL-TRNA FORMYLTRANSFERASE, MITOCHONDRIAL"/>
    <property type="match status" value="1"/>
</dbReference>
<dbReference type="PANTHER" id="PTHR11138">
    <property type="entry name" value="METHIONYL-TRNA FORMYLTRANSFERASE"/>
    <property type="match status" value="1"/>
</dbReference>
<feature type="domain" description="Formyl transferase N-terminal" evidence="9">
    <location>
        <begin position="6"/>
        <end position="184"/>
    </location>
</feature>
<evidence type="ECO:0000256" key="4">
    <source>
        <dbReference type="ARBA" id="ARBA00016014"/>
    </source>
</evidence>
<dbReference type="Proteomes" id="UP000229952">
    <property type="component" value="Unassembled WGS sequence"/>
</dbReference>
<accession>A0A2G9YYV2</accession>
<proteinExistence type="inferred from homology"/>
<comment type="catalytic activity">
    <reaction evidence="7 8">
        <text>L-methionyl-tRNA(fMet) + (6R)-10-formyltetrahydrofolate = N-formyl-L-methionyl-tRNA(fMet) + (6S)-5,6,7,8-tetrahydrofolate + H(+)</text>
        <dbReference type="Rhea" id="RHEA:24380"/>
        <dbReference type="Rhea" id="RHEA-COMP:9952"/>
        <dbReference type="Rhea" id="RHEA-COMP:9953"/>
        <dbReference type="ChEBI" id="CHEBI:15378"/>
        <dbReference type="ChEBI" id="CHEBI:57453"/>
        <dbReference type="ChEBI" id="CHEBI:78530"/>
        <dbReference type="ChEBI" id="CHEBI:78844"/>
        <dbReference type="ChEBI" id="CHEBI:195366"/>
        <dbReference type="EC" id="2.1.2.9"/>
    </reaction>
</comment>
<dbReference type="InterPro" id="IPR001555">
    <property type="entry name" value="GART_AS"/>
</dbReference>
<comment type="similarity">
    <text evidence="2 8">Belongs to the Fmt family.</text>
</comment>
<organism evidence="11 12">
    <name type="scientific">Candidatus Nealsonbacteria bacterium CG23_combo_of_CG06-09_8_20_14_all_37_18</name>
    <dbReference type="NCBI Taxonomy" id="1974720"/>
    <lineage>
        <taxon>Bacteria</taxon>
        <taxon>Candidatus Nealsoniibacteriota</taxon>
    </lineage>
</organism>
<dbReference type="InterPro" id="IPR005794">
    <property type="entry name" value="Fmt"/>
</dbReference>
<dbReference type="SUPFAM" id="SSF53328">
    <property type="entry name" value="Formyltransferase"/>
    <property type="match status" value="1"/>
</dbReference>
<dbReference type="InterPro" id="IPR002376">
    <property type="entry name" value="Formyl_transf_N"/>
</dbReference>
<protein>
    <recommendedName>
        <fullName evidence="4 8">Methionyl-tRNA formyltransferase</fullName>
        <ecNumber evidence="3 8">2.1.2.9</ecNumber>
    </recommendedName>
</protein>
<evidence type="ECO:0000256" key="6">
    <source>
        <dbReference type="ARBA" id="ARBA00022917"/>
    </source>
</evidence>
<reference evidence="11 12" key="1">
    <citation type="submission" date="2017-09" db="EMBL/GenBank/DDBJ databases">
        <title>Depth-based differentiation of microbial function through sediment-hosted aquifers and enrichment of novel symbionts in the deep terrestrial subsurface.</title>
        <authorList>
            <person name="Probst A.J."/>
            <person name="Ladd B."/>
            <person name="Jarett J.K."/>
            <person name="Geller-Mcgrath D.E."/>
            <person name="Sieber C.M."/>
            <person name="Emerson J.B."/>
            <person name="Anantharaman K."/>
            <person name="Thomas B.C."/>
            <person name="Malmstrom R."/>
            <person name="Stieglmeier M."/>
            <person name="Klingl A."/>
            <person name="Woyke T."/>
            <person name="Ryan C.M."/>
            <person name="Banfield J.F."/>
        </authorList>
    </citation>
    <scope>NUCLEOTIDE SEQUENCE [LARGE SCALE GENOMIC DNA]</scope>
    <source>
        <strain evidence="11">CG23_combo_of_CG06-09_8_20_14_all_37_18</strain>
    </source>
</reference>
<dbReference type="InterPro" id="IPR005793">
    <property type="entry name" value="Formyl_trans_C"/>
</dbReference>
<dbReference type="Pfam" id="PF02911">
    <property type="entry name" value="Formyl_trans_C"/>
    <property type="match status" value="1"/>
</dbReference>
<name>A0A2G9YYV2_9BACT</name>